<organism evidence="11 12">
    <name type="scientific">Rhodocytophaga rosea</name>
    <dbReference type="NCBI Taxonomy" id="2704465"/>
    <lineage>
        <taxon>Bacteria</taxon>
        <taxon>Pseudomonadati</taxon>
        <taxon>Bacteroidota</taxon>
        <taxon>Cytophagia</taxon>
        <taxon>Cytophagales</taxon>
        <taxon>Rhodocytophagaceae</taxon>
        <taxon>Rhodocytophaga</taxon>
    </lineage>
</organism>
<feature type="binding site" evidence="10">
    <location>
        <position position="99"/>
    </location>
    <ligand>
        <name>Mg(2+)</name>
        <dbReference type="ChEBI" id="CHEBI:18420"/>
        <label>1</label>
        <note>catalytic</note>
    </ligand>
</feature>
<dbReference type="GO" id="GO:0008441">
    <property type="term" value="F:3'(2'),5'-bisphosphate nucleotidase activity"/>
    <property type="evidence" value="ECO:0007669"/>
    <property type="project" value="UniProtKB-UniRule"/>
</dbReference>
<evidence type="ECO:0000256" key="5">
    <source>
        <dbReference type="ARBA" id="ARBA00022723"/>
    </source>
</evidence>
<dbReference type="Proteomes" id="UP000480178">
    <property type="component" value="Chromosome"/>
</dbReference>
<comment type="subcellular location">
    <subcellularLocation>
        <location evidence="9">Cell membrane</location>
        <topology evidence="9">Peripheral membrane protein</topology>
        <orientation evidence="9">Cytoplasmic side</orientation>
    </subcellularLocation>
</comment>
<dbReference type="KEGG" id="rhoz:GXP67_29005"/>
<dbReference type="GO" id="GO:0000103">
    <property type="term" value="P:sulfate assimilation"/>
    <property type="evidence" value="ECO:0007669"/>
    <property type="project" value="TreeGrafter"/>
</dbReference>
<evidence type="ECO:0000256" key="9">
    <source>
        <dbReference type="HAMAP-Rule" id="MF_02095"/>
    </source>
</evidence>
<evidence type="ECO:0000313" key="12">
    <source>
        <dbReference type="Proteomes" id="UP000480178"/>
    </source>
</evidence>
<dbReference type="PROSITE" id="PS00629">
    <property type="entry name" value="IMP_1"/>
    <property type="match status" value="1"/>
</dbReference>
<feature type="binding site" evidence="9">
    <location>
        <position position="222"/>
    </location>
    <ligand>
        <name>Mg(2+)</name>
        <dbReference type="ChEBI" id="CHEBI:18420"/>
        <label>2</label>
    </ligand>
</feature>
<feature type="binding site" evidence="9">
    <location>
        <position position="97"/>
    </location>
    <ligand>
        <name>Mg(2+)</name>
        <dbReference type="ChEBI" id="CHEBI:18420"/>
        <label>1</label>
    </ligand>
</feature>
<dbReference type="Gene3D" id="3.30.540.10">
    <property type="entry name" value="Fructose-1,6-Bisphosphatase, subunit A, domain 1"/>
    <property type="match status" value="1"/>
</dbReference>
<dbReference type="InterPro" id="IPR006240">
    <property type="entry name" value="CysQ"/>
</dbReference>
<comment type="cofactor">
    <cofactor evidence="9 10">
        <name>Mg(2+)</name>
        <dbReference type="ChEBI" id="CHEBI:18420"/>
    </cofactor>
</comment>
<dbReference type="InterPro" id="IPR050725">
    <property type="entry name" value="CysQ/Inositol_MonoPase"/>
</dbReference>
<name>A0A6C0GR49_9BACT</name>
<feature type="binding site" evidence="10">
    <location>
        <position position="97"/>
    </location>
    <ligand>
        <name>Mg(2+)</name>
        <dbReference type="ChEBI" id="CHEBI:18420"/>
        <label>1</label>
        <note>catalytic</note>
    </ligand>
</feature>
<keyword evidence="7 9" id="KW-0460">Magnesium</keyword>
<feature type="binding site" evidence="9">
    <location>
        <position position="100"/>
    </location>
    <ligand>
        <name>Mg(2+)</name>
        <dbReference type="ChEBI" id="CHEBI:18420"/>
        <label>2</label>
    </ligand>
</feature>
<evidence type="ECO:0000256" key="10">
    <source>
        <dbReference type="PIRSR" id="PIRSR600760-2"/>
    </source>
</evidence>
<dbReference type="CDD" id="cd01638">
    <property type="entry name" value="CysQ"/>
    <property type="match status" value="1"/>
</dbReference>
<evidence type="ECO:0000256" key="3">
    <source>
        <dbReference type="ARBA" id="ARBA00022475"/>
    </source>
</evidence>
<accession>A0A6C0GR49</accession>
<dbReference type="InterPro" id="IPR000760">
    <property type="entry name" value="Inositol_monophosphatase-like"/>
</dbReference>
<dbReference type="SUPFAM" id="SSF56655">
    <property type="entry name" value="Carbohydrate phosphatase"/>
    <property type="match status" value="1"/>
</dbReference>
<evidence type="ECO:0000256" key="8">
    <source>
        <dbReference type="ARBA" id="ARBA00023136"/>
    </source>
</evidence>
<evidence type="ECO:0000256" key="6">
    <source>
        <dbReference type="ARBA" id="ARBA00022801"/>
    </source>
</evidence>
<feature type="binding site" evidence="10">
    <location>
        <position position="222"/>
    </location>
    <ligand>
        <name>Mg(2+)</name>
        <dbReference type="ChEBI" id="CHEBI:18420"/>
        <label>1</label>
        <note>catalytic</note>
    </ligand>
</feature>
<protein>
    <recommendedName>
        <fullName evidence="9">3'(2'),5'-bisphosphate nucleotidase CysQ</fullName>
        <ecNumber evidence="9">3.1.3.7</ecNumber>
    </recommendedName>
    <alternativeName>
        <fullName evidence="9">3'(2'),5-bisphosphonucleoside 3'(2')-phosphohydrolase</fullName>
    </alternativeName>
    <alternativeName>
        <fullName evidence="9">3'-phosphoadenosine 5'-phosphate phosphatase</fullName>
        <shortName evidence="9">PAP phosphatase</shortName>
    </alternativeName>
</protein>
<dbReference type="Pfam" id="PF00459">
    <property type="entry name" value="Inositol_P"/>
    <property type="match status" value="1"/>
</dbReference>
<dbReference type="GO" id="GO:0000287">
    <property type="term" value="F:magnesium ion binding"/>
    <property type="evidence" value="ECO:0007669"/>
    <property type="project" value="UniProtKB-UniRule"/>
</dbReference>
<comment type="function">
    <text evidence="9">Converts adenosine-3',5'-bisphosphate (PAP) to AMP.</text>
</comment>
<keyword evidence="8 9" id="KW-0472">Membrane</keyword>
<dbReference type="PRINTS" id="PR00377">
    <property type="entry name" value="IMPHPHTASES"/>
</dbReference>
<dbReference type="PANTHER" id="PTHR43028:SF5">
    <property type="entry name" value="3'(2'),5'-BISPHOSPHATE NUCLEOTIDASE 1"/>
    <property type="match status" value="1"/>
</dbReference>
<dbReference type="EMBL" id="CP048222">
    <property type="protein sequence ID" value="QHT70407.1"/>
    <property type="molecule type" value="Genomic_DNA"/>
</dbReference>
<keyword evidence="3 9" id="KW-1003">Cell membrane</keyword>
<feature type="binding site" evidence="9">
    <location>
        <position position="97"/>
    </location>
    <ligand>
        <name>Mg(2+)</name>
        <dbReference type="ChEBI" id="CHEBI:18420"/>
        <label>2</label>
    </ligand>
</feature>
<comment type="catalytic activity">
    <reaction evidence="1 9">
        <text>adenosine 3',5'-bisphosphate + H2O = AMP + phosphate</text>
        <dbReference type="Rhea" id="RHEA:10040"/>
        <dbReference type="ChEBI" id="CHEBI:15377"/>
        <dbReference type="ChEBI" id="CHEBI:43474"/>
        <dbReference type="ChEBI" id="CHEBI:58343"/>
        <dbReference type="ChEBI" id="CHEBI:456215"/>
        <dbReference type="EC" id="3.1.3.7"/>
    </reaction>
</comment>
<dbReference type="GO" id="GO:0005886">
    <property type="term" value="C:plasma membrane"/>
    <property type="evidence" value="ECO:0007669"/>
    <property type="project" value="UniProtKB-SubCell"/>
</dbReference>
<feature type="binding site" evidence="9">
    <location>
        <position position="77"/>
    </location>
    <ligand>
        <name>substrate</name>
    </ligand>
</feature>
<dbReference type="InterPro" id="IPR020583">
    <property type="entry name" value="Inositol_monoP_metal-BS"/>
</dbReference>
<comment type="similarity">
    <text evidence="2 9">Belongs to the inositol monophosphatase superfamily. CysQ family.</text>
</comment>
<dbReference type="InterPro" id="IPR020550">
    <property type="entry name" value="Inositol_monophosphatase_CS"/>
</dbReference>
<evidence type="ECO:0000256" key="1">
    <source>
        <dbReference type="ARBA" id="ARBA00001625"/>
    </source>
</evidence>
<dbReference type="NCBIfam" id="TIGR01331">
    <property type="entry name" value="bisphos_cysQ"/>
    <property type="match status" value="1"/>
</dbReference>
<dbReference type="AlphaFoldDB" id="A0A6C0GR49"/>
<keyword evidence="4" id="KW-0997">Cell inner membrane</keyword>
<keyword evidence="6 9" id="KW-0378">Hydrolase</keyword>
<sequence>MSSTESLLPRSIDVTSINELAIQAGIKIMEIYGYEDFSSITQLKADQSPLTLADHESDEIITAGLQSMYPQIPIISEEGKHTAYEIRKDWTAFWLVDPLDGTKEFIKRNGAFTVNIALIVNKQPVIGVIYAPVLQTLYYGMVGTGAFKQEEKQEPVAIQVNRKKNQLTAVGSRSHADPAEEEVLKPYDVVETISIGSSLKFCLVAEGKADIYYRHGPTMEWDTAAGQAILTAAGGKVLDASGDIFTYNKLSLVNGSFLCQGF</sequence>
<evidence type="ECO:0000256" key="4">
    <source>
        <dbReference type="ARBA" id="ARBA00022519"/>
    </source>
</evidence>
<dbReference type="GO" id="GO:0050427">
    <property type="term" value="P:3'-phosphoadenosine 5'-phosphosulfate metabolic process"/>
    <property type="evidence" value="ECO:0007669"/>
    <property type="project" value="TreeGrafter"/>
</dbReference>
<feature type="binding site" evidence="10">
    <location>
        <position position="100"/>
    </location>
    <ligand>
        <name>Mg(2+)</name>
        <dbReference type="ChEBI" id="CHEBI:18420"/>
        <label>1</label>
        <note>catalytic</note>
    </ligand>
</feature>
<evidence type="ECO:0000313" key="11">
    <source>
        <dbReference type="EMBL" id="QHT70407.1"/>
    </source>
</evidence>
<dbReference type="RefSeq" id="WP_162446386.1">
    <property type="nucleotide sequence ID" value="NZ_CP048222.1"/>
</dbReference>
<keyword evidence="5 9" id="KW-0479">Metal-binding</keyword>
<dbReference type="PANTHER" id="PTHR43028">
    <property type="entry name" value="3'(2'),5'-BISPHOSPHATE NUCLEOTIDASE 1"/>
    <property type="match status" value="1"/>
</dbReference>
<evidence type="ECO:0000256" key="7">
    <source>
        <dbReference type="ARBA" id="ARBA00022842"/>
    </source>
</evidence>
<gene>
    <name evidence="9 11" type="primary">cysQ</name>
    <name evidence="11" type="ORF">GXP67_29005</name>
</gene>
<proteinExistence type="inferred from homology"/>
<dbReference type="GO" id="GO:0046854">
    <property type="term" value="P:phosphatidylinositol phosphate biosynthetic process"/>
    <property type="evidence" value="ECO:0007669"/>
    <property type="project" value="InterPro"/>
</dbReference>
<feature type="binding site" evidence="9">
    <location>
        <position position="99"/>
    </location>
    <ligand>
        <name>Mg(2+)</name>
        <dbReference type="ChEBI" id="CHEBI:18420"/>
        <label>1</label>
    </ligand>
</feature>
<dbReference type="Gene3D" id="3.40.190.80">
    <property type="match status" value="1"/>
</dbReference>
<reference evidence="11 12" key="1">
    <citation type="submission" date="2020-01" db="EMBL/GenBank/DDBJ databases">
        <authorList>
            <person name="Kim M.K."/>
        </authorList>
    </citation>
    <scope>NUCLEOTIDE SEQUENCE [LARGE SCALE GENOMIC DNA]</scope>
    <source>
        <strain evidence="11 12">172606-1</strain>
    </source>
</reference>
<dbReference type="PROSITE" id="PS00630">
    <property type="entry name" value="IMP_2"/>
    <property type="match status" value="1"/>
</dbReference>
<feature type="binding site" evidence="9">
    <location>
        <position position="222"/>
    </location>
    <ligand>
        <name>substrate</name>
    </ligand>
</feature>
<feature type="binding site" evidence="9">
    <location>
        <begin position="99"/>
        <end position="102"/>
    </location>
    <ligand>
        <name>substrate</name>
    </ligand>
</feature>
<dbReference type="EC" id="3.1.3.7" evidence="9"/>
<dbReference type="HAMAP" id="MF_02095">
    <property type="entry name" value="CysQ"/>
    <property type="match status" value="1"/>
</dbReference>
<keyword evidence="12" id="KW-1185">Reference proteome</keyword>
<evidence type="ECO:0000256" key="2">
    <source>
        <dbReference type="ARBA" id="ARBA00005289"/>
    </source>
</evidence>
<feature type="binding site" evidence="9">
    <location>
        <position position="77"/>
    </location>
    <ligand>
        <name>Mg(2+)</name>
        <dbReference type="ChEBI" id="CHEBI:18420"/>
        <label>1</label>
    </ligand>
</feature>
<feature type="binding site" evidence="10">
    <location>
        <position position="77"/>
    </location>
    <ligand>
        <name>Mg(2+)</name>
        <dbReference type="ChEBI" id="CHEBI:18420"/>
        <label>1</label>
        <note>catalytic</note>
    </ligand>
</feature>